<dbReference type="InterPro" id="IPR011990">
    <property type="entry name" value="TPR-like_helical_dom_sf"/>
</dbReference>
<organism evidence="2 3">
    <name type="scientific">Gaetbulibacter aestuarii</name>
    <dbReference type="NCBI Taxonomy" id="1502358"/>
    <lineage>
        <taxon>Bacteria</taxon>
        <taxon>Pseudomonadati</taxon>
        <taxon>Bacteroidota</taxon>
        <taxon>Flavobacteriia</taxon>
        <taxon>Flavobacteriales</taxon>
        <taxon>Flavobacteriaceae</taxon>
        <taxon>Gaetbulibacter</taxon>
    </lineage>
</organism>
<feature type="chain" id="PRO_5047031642" description="Tetratricopeptide repeat protein" evidence="1">
    <location>
        <begin position="19"/>
        <end position="240"/>
    </location>
</feature>
<keyword evidence="1" id="KW-0732">Signal</keyword>
<name>A0ABW7MU48_9FLAO</name>
<gene>
    <name evidence="2" type="ORF">V8G58_00330</name>
</gene>
<protein>
    <recommendedName>
        <fullName evidence="4">Tetratricopeptide repeat protein</fullName>
    </recommendedName>
</protein>
<dbReference type="RefSeq" id="WP_344738465.1">
    <property type="nucleotide sequence ID" value="NZ_BAABAY010000001.1"/>
</dbReference>
<comment type="caution">
    <text evidence="2">The sequence shown here is derived from an EMBL/GenBank/DDBJ whole genome shotgun (WGS) entry which is preliminary data.</text>
</comment>
<keyword evidence="3" id="KW-1185">Reference proteome</keyword>
<dbReference type="EMBL" id="JBAWKB010000001">
    <property type="protein sequence ID" value="MFH6770361.1"/>
    <property type="molecule type" value="Genomic_DNA"/>
</dbReference>
<evidence type="ECO:0000313" key="2">
    <source>
        <dbReference type="EMBL" id="MFH6770361.1"/>
    </source>
</evidence>
<feature type="signal peptide" evidence="1">
    <location>
        <begin position="1"/>
        <end position="18"/>
    </location>
</feature>
<proteinExistence type="predicted"/>
<dbReference type="Proteomes" id="UP001610100">
    <property type="component" value="Unassembled WGS sequence"/>
</dbReference>
<dbReference type="SUPFAM" id="SSF48452">
    <property type="entry name" value="TPR-like"/>
    <property type="match status" value="1"/>
</dbReference>
<sequence>MKKLIIALLLLGGIQMNAQDNSAMLKHFEAYYKQMKAQGDTQGIINALTHLNVMQPSEARKDTLAYIYMSDGNYMQALNTIGYEKLPADSDIAVQVKAISLKALNQPKLALGQFEEMYKRNPNPSIAYELADLNIQTKNLDEAKKYIDMGAANVKPEMKHAYYETQQPYQVSLKAAFMYLDALYTYNKDKKANLDKAIDLLDSALKTAPNFNLVQITKQEMLRQKQALQAQAEQAANSGN</sequence>
<accession>A0ABW7MU48</accession>
<evidence type="ECO:0008006" key="4">
    <source>
        <dbReference type="Google" id="ProtNLM"/>
    </source>
</evidence>
<dbReference type="Gene3D" id="1.25.40.10">
    <property type="entry name" value="Tetratricopeptide repeat domain"/>
    <property type="match status" value="1"/>
</dbReference>
<evidence type="ECO:0000313" key="3">
    <source>
        <dbReference type="Proteomes" id="UP001610100"/>
    </source>
</evidence>
<reference evidence="2 3" key="1">
    <citation type="submission" date="2024-02" db="EMBL/GenBank/DDBJ databases">
        <title>A Gaetbulibacter species isolated from tidal flats and genomic insights of their niches.</title>
        <authorList>
            <person name="Ye Y."/>
        </authorList>
    </citation>
    <scope>NUCLEOTIDE SEQUENCE [LARGE SCALE GENOMIC DNA]</scope>
    <source>
        <strain evidence="2 3">KYW382</strain>
    </source>
</reference>
<evidence type="ECO:0000256" key="1">
    <source>
        <dbReference type="SAM" id="SignalP"/>
    </source>
</evidence>